<reference evidence="1 2" key="1">
    <citation type="submission" date="2020-02" db="EMBL/GenBank/DDBJ databases">
        <title>Draft genome sequence of Haematococcus lacustris strain NIES-144.</title>
        <authorList>
            <person name="Morimoto D."/>
            <person name="Nakagawa S."/>
            <person name="Yoshida T."/>
            <person name="Sawayama S."/>
        </authorList>
    </citation>
    <scope>NUCLEOTIDE SEQUENCE [LARGE SCALE GENOMIC DNA]</scope>
    <source>
        <strain evidence="1 2">NIES-144</strain>
    </source>
</reference>
<comment type="caution">
    <text evidence="1">The sequence shown here is derived from an EMBL/GenBank/DDBJ whole genome shotgun (WGS) entry which is preliminary data.</text>
</comment>
<evidence type="ECO:0000313" key="2">
    <source>
        <dbReference type="Proteomes" id="UP000485058"/>
    </source>
</evidence>
<sequence length="63" mass="6555">MAAPISPSIPALRISSSSCVASICSSKVSVPPSLRVCVQCTYVHDKPCMFLVCAVRVSGQQGT</sequence>
<dbReference type="Proteomes" id="UP000485058">
    <property type="component" value="Unassembled WGS sequence"/>
</dbReference>
<evidence type="ECO:0000313" key="1">
    <source>
        <dbReference type="EMBL" id="GFH31265.1"/>
    </source>
</evidence>
<accession>A0A6A0AF32</accession>
<name>A0A6A0AF32_HAELA</name>
<dbReference type="AlphaFoldDB" id="A0A6A0AF32"/>
<dbReference type="EMBL" id="BLLF01005490">
    <property type="protein sequence ID" value="GFH31265.1"/>
    <property type="molecule type" value="Genomic_DNA"/>
</dbReference>
<gene>
    <name evidence="1" type="ORF">HaLaN_30271</name>
</gene>
<proteinExistence type="predicted"/>
<organism evidence="1 2">
    <name type="scientific">Haematococcus lacustris</name>
    <name type="common">Green alga</name>
    <name type="synonym">Haematococcus pluvialis</name>
    <dbReference type="NCBI Taxonomy" id="44745"/>
    <lineage>
        <taxon>Eukaryota</taxon>
        <taxon>Viridiplantae</taxon>
        <taxon>Chlorophyta</taxon>
        <taxon>core chlorophytes</taxon>
        <taxon>Chlorophyceae</taxon>
        <taxon>CS clade</taxon>
        <taxon>Chlamydomonadales</taxon>
        <taxon>Haematococcaceae</taxon>
        <taxon>Haematococcus</taxon>
    </lineage>
</organism>
<protein>
    <submittedName>
        <fullName evidence="1">Uncharacterized protein</fullName>
    </submittedName>
</protein>
<keyword evidence="2" id="KW-1185">Reference proteome</keyword>